<dbReference type="AlphaFoldDB" id="A0A1J7K404"/>
<keyword evidence="2" id="KW-0812">Transmembrane</keyword>
<organism evidence="3 4">
    <name type="scientific">Coniochaeta ligniaria NRRL 30616</name>
    <dbReference type="NCBI Taxonomy" id="1408157"/>
    <lineage>
        <taxon>Eukaryota</taxon>
        <taxon>Fungi</taxon>
        <taxon>Dikarya</taxon>
        <taxon>Ascomycota</taxon>
        <taxon>Pezizomycotina</taxon>
        <taxon>Sordariomycetes</taxon>
        <taxon>Sordariomycetidae</taxon>
        <taxon>Coniochaetales</taxon>
        <taxon>Coniochaetaceae</taxon>
        <taxon>Coniochaeta</taxon>
    </lineage>
</organism>
<dbReference type="Proteomes" id="UP000182658">
    <property type="component" value="Unassembled WGS sequence"/>
</dbReference>
<keyword evidence="2" id="KW-1133">Transmembrane helix</keyword>
<feature type="transmembrane region" description="Helical" evidence="2">
    <location>
        <begin position="88"/>
        <end position="110"/>
    </location>
</feature>
<reference evidence="3 4" key="1">
    <citation type="submission" date="2016-10" db="EMBL/GenBank/DDBJ databases">
        <title>Draft genome sequence of Coniochaeta ligniaria NRRL30616, a lignocellulolytic fungus for bioabatement of inhibitors in plant biomass hydrolysates.</title>
        <authorList>
            <consortium name="DOE Joint Genome Institute"/>
            <person name="Jimenez D.J."/>
            <person name="Hector R.E."/>
            <person name="Riley R."/>
            <person name="Sun H."/>
            <person name="Grigoriev I.V."/>
            <person name="Van Elsas J.D."/>
            <person name="Nichols N.N."/>
        </authorList>
    </citation>
    <scope>NUCLEOTIDE SEQUENCE [LARGE SCALE GENOMIC DNA]</scope>
    <source>
        <strain evidence="3 4">NRRL 30616</strain>
    </source>
</reference>
<evidence type="ECO:0000256" key="2">
    <source>
        <dbReference type="SAM" id="Phobius"/>
    </source>
</evidence>
<dbReference type="EMBL" id="KV875093">
    <property type="protein sequence ID" value="OIW34922.1"/>
    <property type="molecule type" value="Genomic_DNA"/>
</dbReference>
<feature type="non-terminal residue" evidence="3">
    <location>
        <position position="189"/>
    </location>
</feature>
<feature type="transmembrane region" description="Helical" evidence="2">
    <location>
        <begin position="61"/>
        <end position="82"/>
    </location>
</feature>
<keyword evidence="2" id="KW-0472">Membrane</keyword>
<accession>A0A1J7K404</accession>
<dbReference type="InParanoid" id="A0A1J7K404"/>
<evidence type="ECO:0000313" key="3">
    <source>
        <dbReference type="EMBL" id="OIW34922.1"/>
    </source>
</evidence>
<proteinExistence type="predicted"/>
<feature type="region of interest" description="Disordered" evidence="1">
    <location>
        <begin position="153"/>
        <end position="189"/>
    </location>
</feature>
<name>A0A1J7K404_9PEZI</name>
<sequence>MSRTRDCETLGRDPRAAGDSEIGFNARMLPLARSCEGLSRFYTSGSMPYIRRQMYSKSLNLVNDLFIVLSIVIDFFVLFLDFLLFRIILFPVLLFHILLPPISPTVLPLLPLPHNPRTASALPLHPPLRHPSRIRLIIPTSNPVVTIPHSPIIRQPTADNPKSFKPSTRIIDSQRYRPTPPRIPERIHH</sequence>
<keyword evidence="4" id="KW-1185">Reference proteome</keyword>
<evidence type="ECO:0000256" key="1">
    <source>
        <dbReference type="SAM" id="MobiDB-lite"/>
    </source>
</evidence>
<evidence type="ECO:0000313" key="4">
    <source>
        <dbReference type="Proteomes" id="UP000182658"/>
    </source>
</evidence>
<protein>
    <submittedName>
        <fullName evidence="3">Uncharacterized protein</fullName>
    </submittedName>
</protein>
<gene>
    <name evidence="3" type="ORF">CONLIGDRAFT_688972</name>
</gene>